<dbReference type="PANTHER" id="PTHR16201:SF34">
    <property type="entry name" value="LYSOSOMAL AMINO ACID TRANSPORTER 1"/>
    <property type="match status" value="1"/>
</dbReference>
<dbReference type="InterPro" id="IPR051415">
    <property type="entry name" value="LAAT-1"/>
</dbReference>
<feature type="transmembrane region" description="Helical" evidence="6">
    <location>
        <begin position="276"/>
        <end position="298"/>
    </location>
</feature>
<dbReference type="Gene3D" id="1.20.1280.290">
    <property type="match status" value="2"/>
</dbReference>
<feature type="transmembrane region" description="Helical" evidence="6">
    <location>
        <begin position="86"/>
        <end position="109"/>
    </location>
</feature>
<proteinExistence type="inferred from homology"/>
<dbReference type="AlphaFoldDB" id="A0A9J7MDV6"/>
<accession>A0A9J7MDV6</accession>
<gene>
    <name evidence="8" type="primary">LOC118430564</name>
</gene>
<feature type="transmembrane region" description="Helical" evidence="6">
    <location>
        <begin position="52"/>
        <end position="74"/>
    </location>
</feature>
<reference evidence="8" key="2">
    <citation type="submission" date="2025-08" db="UniProtKB">
        <authorList>
            <consortium name="RefSeq"/>
        </authorList>
    </citation>
    <scope>IDENTIFICATION</scope>
    <source>
        <strain evidence="8">S238N-H82</strain>
        <tissue evidence="8">Testes</tissue>
    </source>
</reference>
<dbReference type="Proteomes" id="UP000001554">
    <property type="component" value="Chromosome 14"/>
</dbReference>
<protein>
    <submittedName>
        <fullName evidence="8">Lysosomal amino acid transporter 1 homolog</fullName>
    </submittedName>
</protein>
<evidence type="ECO:0000256" key="5">
    <source>
        <dbReference type="ARBA" id="ARBA00038039"/>
    </source>
</evidence>
<evidence type="ECO:0000313" key="8">
    <source>
        <dbReference type="RefSeq" id="XP_035697405.1"/>
    </source>
</evidence>
<evidence type="ECO:0000256" key="1">
    <source>
        <dbReference type="ARBA" id="ARBA00004141"/>
    </source>
</evidence>
<dbReference type="Pfam" id="PF04193">
    <property type="entry name" value="PQ-loop"/>
    <property type="match status" value="2"/>
</dbReference>
<dbReference type="SMART" id="SM00679">
    <property type="entry name" value="CTNS"/>
    <property type="match status" value="2"/>
</dbReference>
<dbReference type="GO" id="GO:0098852">
    <property type="term" value="C:lytic vacuole membrane"/>
    <property type="evidence" value="ECO:0007669"/>
    <property type="project" value="UniProtKB-ARBA"/>
</dbReference>
<dbReference type="GeneID" id="118430564"/>
<dbReference type="GO" id="GO:0016020">
    <property type="term" value="C:membrane"/>
    <property type="evidence" value="ECO:0000318"/>
    <property type="project" value="GO_Central"/>
</dbReference>
<organism evidence="7 8">
    <name type="scientific">Branchiostoma floridae</name>
    <name type="common">Florida lancelet</name>
    <name type="synonym">Amphioxus</name>
    <dbReference type="NCBI Taxonomy" id="7739"/>
    <lineage>
        <taxon>Eukaryota</taxon>
        <taxon>Metazoa</taxon>
        <taxon>Chordata</taxon>
        <taxon>Cephalochordata</taxon>
        <taxon>Leptocardii</taxon>
        <taxon>Amphioxiformes</taxon>
        <taxon>Branchiostomatidae</taxon>
        <taxon>Branchiostoma</taxon>
    </lineage>
</organism>
<evidence type="ECO:0000313" key="7">
    <source>
        <dbReference type="Proteomes" id="UP000001554"/>
    </source>
</evidence>
<comment type="similarity">
    <text evidence="5">Belongs to the laat-1 family.</text>
</comment>
<dbReference type="PANTHER" id="PTHR16201">
    <property type="entry name" value="SEVEN TRANSMEMBRANE PROTEIN 1-RELATED"/>
    <property type="match status" value="1"/>
</dbReference>
<feature type="transmembrane region" description="Helical" evidence="6">
    <location>
        <begin position="115"/>
        <end position="137"/>
    </location>
</feature>
<evidence type="ECO:0000256" key="2">
    <source>
        <dbReference type="ARBA" id="ARBA00022692"/>
    </source>
</evidence>
<reference evidence="7" key="1">
    <citation type="journal article" date="2020" name="Nat. Ecol. Evol.">
        <title>Deeply conserved synteny resolves early events in vertebrate evolution.</title>
        <authorList>
            <person name="Simakov O."/>
            <person name="Marletaz F."/>
            <person name="Yue J.X."/>
            <person name="O'Connell B."/>
            <person name="Jenkins J."/>
            <person name="Brandt A."/>
            <person name="Calef R."/>
            <person name="Tung C.H."/>
            <person name="Huang T.K."/>
            <person name="Schmutz J."/>
            <person name="Satoh N."/>
            <person name="Yu J.K."/>
            <person name="Putnam N.H."/>
            <person name="Green R.E."/>
            <person name="Rokhsar D.S."/>
        </authorList>
    </citation>
    <scope>NUCLEOTIDE SEQUENCE [LARGE SCALE GENOMIC DNA]</scope>
    <source>
        <strain evidence="7">S238N-H82</strain>
    </source>
</reference>
<dbReference type="KEGG" id="bfo:118430564"/>
<dbReference type="FunFam" id="1.20.1280.290:FF:000049">
    <property type="entry name" value="Lysosomal amino acid transporter 1"/>
    <property type="match status" value="1"/>
</dbReference>
<dbReference type="GO" id="GO:0015174">
    <property type="term" value="F:basic amino acid transmembrane transporter activity"/>
    <property type="evidence" value="ECO:0000318"/>
    <property type="project" value="GO_Central"/>
</dbReference>
<name>A0A9J7MDV6_BRAFL</name>
<dbReference type="InterPro" id="IPR006603">
    <property type="entry name" value="PQ-loop_rpt"/>
</dbReference>
<keyword evidence="2 6" id="KW-0812">Transmembrane</keyword>
<dbReference type="RefSeq" id="XP_035697405.1">
    <property type="nucleotide sequence ID" value="XM_035841512.1"/>
</dbReference>
<comment type="subcellular location">
    <subcellularLocation>
        <location evidence="1">Membrane</location>
        <topology evidence="1">Multi-pass membrane protein</topology>
    </subcellularLocation>
</comment>
<feature type="transmembrane region" description="Helical" evidence="6">
    <location>
        <begin position="158"/>
        <end position="179"/>
    </location>
</feature>
<evidence type="ECO:0000256" key="4">
    <source>
        <dbReference type="ARBA" id="ARBA00023136"/>
    </source>
</evidence>
<keyword evidence="4 6" id="KW-0472">Membrane</keyword>
<feature type="transmembrane region" description="Helical" evidence="6">
    <location>
        <begin position="243"/>
        <end position="264"/>
    </location>
</feature>
<keyword evidence="7" id="KW-1185">Reference proteome</keyword>
<dbReference type="OMA" id="ISQCVYY"/>
<dbReference type="OrthoDB" id="8048523at2759"/>
<evidence type="ECO:0000256" key="6">
    <source>
        <dbReference type="SAM" id="Phobius"/>
    </source>
</evidence>
<keyword evidence="3 6" id="KW-1133">Transmembrane helix</keyword>
<sequence>MHYLQLSYNDSREWSAVYPTMDPDFPVNCSEHGGVEWIWHTFHQCVVGPKEYTGFILGLVSILCWIVVSLPQLYKGWKSGNADTALSLPFLLLWLFGDTANLIGCLLTGQLPIQLYTAIYYVFMDCLMISQWFYCLIKNRRKNKSLSLAVPGGDDFSVNNAVLSCCLMLSLNGLVFGLFPWQRDAAMATVKHASGRSLLNHPLFPDAESDAGYAVGIGSSVLYLGSRMPQIYKNWKRKSTEGLSIWMFSLAILGNLLYGLQILLQSTKGYFIIRHLPWLVGSLGTMTFDATLFLQFFVYGAEDEEKDNGDTTPILQTADGAISV</sequence>
<evidence type="ECO:0000256" key="3">
    <source>
        <dbReference type="ARBA" id="ARBA00022989"/>
    </source>
</evidence>
<dbReference type="FunFam" id="1.20.1280.290:FF:000009">
    <property type="entry name" value="PQ loop repeat family protein"/>
    <property type="match status" value="1"/>
</dbReference>